<accession>A0A5C1Y8V7</accession>
<evidence type="ECO:0000256" key="1">
    <source>
        <dbReference type="SAM" id="Phobius"/>
    </source>
</evidence>
<feature type="transmembrane region" description="Helical" evidence="1">
    <location>
        <begin position="74"/>
        <end position="97"/>
    </location>
</feature>
<keyword evidence="3" id="KW-1185">Reference proteome</keyword>
<dbReference type="Proteomes" id="UP000322159">
    <property type="component" value="Chromosome"/>
</dbReference>
<dbReference type="RefSeq" id="WP_149325030.1">
    <property type="nucleotide sequence ID" value="NZ_CP043504.1"/>
</dbReference>
<keyword evidence="1" id="KW-0472">Membrane</keyword>
<keyword evidence="1" id="KW-0812">Transmembrane</keyword>
<proteinExistence type="predicted"/>
<dbReference type="OrthoDB" id="5054050at2"/>
<evidence type="ECO:0000313" key="3">
    <source>
        <dbReference type="Proteomes" id="UP000322159"/>
    </source>
</evidence>
<feature type="transmembrane region" description="Helical" evidence="1">
    <location>
        <begin position="40"/>
        <end position="62"/>
    </location>
</feature>
<dbReference type="KEGG" id="lyk:FLP23_06090"/>
<protein>
    <recommendedName>
        <fullName evidence="4">DUF3137 domain-containing protein</fullName>
    </recommendedName>
</protein>
<gene>
    <name evidence="2" type="ORF">FLP23_06090</name>
</gene>
<sequence length="368" mass="40844">MNSRRDDALHVFEHLDFTPLEVSLPRGPGWSWRLSRAMPAWLDTVSVVVAMAAGSTAIFALVMLPGADTGGRRLFYALCGVAGVLLVLAVIAGHMGWNRRYGRRVVPVNPELAAFAAANGLDYHATSVVDTSLPPAAGQDANVQRVSMRLRPAEGSPWPPFEIGYRIFHRPVPPDFVPTEKRPYPITIDYGWYVAVPLPRRLPHIALLRRSELSDTNLDLHARYSMGIEFDQTFTLLCPPGYERDALYLFTPDVMAAMLDDAGALQWGAEVLDDRLFFRFPESPLRSAIVEEDLRRAFLLIERTTAELRTQAERYSDSRIGERTLDRVTDAGRRVGTRVRPTMVIAGVGLPLMVLAPFAMVMVGAFAA</sequence>
<dbReference type="AlphaFoldDB" id="A0A5C1Y8V7"/>
<organism evidence="2 3">
    <name type="scientific">Protaetiibacter larvae</name>
    <dbReference type="NCBI Taxonomy" id="2592654"/>
    <lineage>
        <taxon>Bacteria</taxon>
        <taxon>Bacillati</taxon>
        <taxon>Actinomycetota</taxon>
        <taxon>Actinomycetes</taxon>
        <taxon>Micrococcales</taxon>
        <taxon>Microbacteriaceae</taxon>
        <taxon>Protaetiibacter</taxon>
    </lineage>
</organism>
<keyword evidence="1" id="KW-1133">Transmembrane helix</keyword>
<dbReference type="EMBL" id="CP043504">
    <property type="protein sequence ID" value="QEO09609.1"/>
    <property type="molecule type" value="Genomic_DNA"/>
</dbReference>
<reference evidence="2 3" key="1">
    <citation type="submission" date="2019-09" db="EMBL/GenBank/DDBJ databases">
        <title>Genome sequencing of strain KACC 19322.</title>
        <authorList>
            <person name="Heo J."/>
            <person name="Kim S.-J."/>
            <person name="Kim J.-S."/>
            <person name="Hong S.-B."/>
            <person name="Kwon S.-W."/>
        </authorList>
    </citation>
    <scope>NUCLEOTIDE SEQUENCE [LARGE SCALE GENOMIC DNA]</scope>
    <source>
        <strain evidence="2 3">KACC 19322</strain>
    </source>
</reference>
<name>A0A5C1Y8V7_9MICO</name>
<evidence type="ECO:0008006" key="4">
    <source>
        <dbReference type="Google" id="ProtNLM"/>
    </source>
</evidence>
<evidence type="ECO:0000313" key="2">
    <source>
        <dbReference type="EMBL" id="QEO09609.1"/>
    </source>
</evidence>
<feature type="transmembrane region" description="Helical" evidence="1">
    <location>
        <begin position="343"/>
        <end position="367"/>
    </location>
</feature>